<dbReference type="GO" id="GO:0005525">
    <property type="term" value="F:GTP binding"/>
    <property type="evidence" value="ECO:0007669"/>
    <property type="project" value="UniProtKB-KW"/>
</dbReference>
<keyword evidence="6" id="KW-1185">Reference proteome</keyword>
<evidence type="ECO:0000256" key="3">
    <source>
        <dbReference type="ARBA" id="ARBA00023134"/>
    </source>
</evidence>
<dbReference type="PROSITE" id="PS50181">
    <property type="entry name" value="FBOX"/>
    <property type="match status" value="1"/>
</dbReference>
<dbReference type="InterPro" id="IPR027417">
    <property type="entry name" value="P-loop_NTPase"/>
</dbReference>
<comment type="similarity">
    <text evidence="1">Belongs to the small GTPase superfamily. Rab family.</text>
</comment>
<dbReference type="InterPro" id="IPR050305">
    <property type="entry name" value="Small_GTPase_Rab"/>
</dbReference>
<protein>
    <recommendedName>
        <fullName evidence="4">F-box domain-containing protein</fullName>
    </recommendedName>
</protein>
<feature type="domain" description="F-box" evidence="4">
    <location>
        <begin position="3"/>
        <end position="53"/>
    </location>
</feature>
<dbReference type="EMBL" id="PYSW02000016">
    <property type="protein sequence ID" value="KAG2386310.1"/>
    <property type="molecule type" value="Genomic_DNA"/>
</dbReference>
<evidence type="ECO:0000256" key="2">
    <source>
        <dbReference type="ARBA" id="ARBA00022741"/>
    </source>
</evidence>
<proteinExistence type="inferred from homology"/>
<accession>A0AA88GSZ4</accession>
<name>A0AA88GSZ4_NAELO</name>
<dbReference type="GO" id="GO:0003924">
    <property type="term" value="F:GTPase activity"/>
    <property type="evidence" value="ECO:0007669"/>
    <property type="project" value="InterPro"/>
</dbReference>
<dbReference type="Pfam" id="PF00071">
    <property type="entry name" value="Ras"/>
    <property type="match status" value="1"/>
</dbReference>
<dbReference type="Gene3D" id="3.40.50.300">
    <property type="entry name" value="P-loop containing nucleotide triphosphate hydrolases"/>
    <property type="match status" value="1"/>
</dbReference>
<dbReference type="Proteomes" id="UP000816034">
    <property type="component" value="Unassembled WGS sequence"/>
</dbReference>
<evidence type="ECO:0000256" key="1">
    <source>
        <dbReference type="ARBA" id="ARBA00006270"/>
    </source>
</evidence>
<dbReference type="PROSITE" id="PS51419">
    <property type="entry name" value="RAB"/>
    <property type="match status" value="1"/>
</dbReference>
<evidence type="ECO:0000259" key="4">
    <source>
        <dbReference type="PROSITE" id="PS50181"/>
    </source>
</evidence>
<keyword evidence="3" id="KW-0342">GTP-binding</keyword>
<comment type="caution">
    <text evidence="5">The sequence shown here is derived from an EMBL/GenBank/DDBJ whole genome shotgun (WGS) entry which is preliminary data.</text>
</comment>
<dbReference type="InterPro" id="IPR001806">
    <property type="entry name" value="Small_GTPase"/>
</dbReference>
<dbReference type="RefSeq" id="XP_044550302.1">
    <property type="nucleotide sequence ID" value="XM_044692208.1"/>
</dbReference>
<dbReference type="SUPFAM" id="SSF81383">
    <property type="entry name" value="F-box domain"/>
    <property type="match status" value="1"/>
</dbReference>
<sequence>MIRLMFSSLPIEIVLEVMYNMSSLDLIFVIGRVCKIWRDKVAMVVLSERLSSLCCSFNSSCRKISNFDNLRGSKEGRTLVRFLLRERTREIAMQMVQYTAMSSPLPEFSSVSIPPLSVMQEIQILKTYFEDFVKMEPTQNSTHVSNQGNETTPTTENGGIFASIFKLFGGLFHTSSCNSNTSPSRNETSQQLPNSLINTKMVSYGCYGVGKTAFKDCLMEEKVVTPNISSATIGVEFSFKKVSICCERTADTRNKNSNELCELFSSKLQLWDHRGLEFRHSRYYFKNCSFLFLIFDTTNSRSFDTHNFITIMKNIGKEHNTDFKNTEVILIGTMNDLTTHRRVSKDQAQMTAFNEMCILYFDVTNTSLQDSTTILWYLMLMRYFLTEREVSQP</sequence>
<dbReference type="PANTHER" id="PTHR47980">
    <property type="entry name" value="LD44762P"/>
    <property type="match status" value="1"/>
</dbReference>
<dbReference type="SMART" id="SM00175">
    <property type="entry name" value="RAB"/>
    <property type="match status" value="1"/>
</dbReference>
<dbReference type="InterPro" id="IPR001810">
    <property type="entry name" value="F-box_dom"/>
</dbReference>
<gene>
    <name evidence="5" type="ORF">C9374_002756</name>
</gene>
<dbReference type="GeneID" id="68095211"/>
<keyword evidence="2" id="KW-0547">Nucleotide-binding</keyword>
<organism evidence="5 6">
    <name type="scientific">Naegleria lovaniensis</name>
    <name type="common">Amoeba</name>
    <dbReference type="NCBI Taxonomy" id="51637"/>
    <lineage>
        <taxon>Eukaryota</taxon>
        <taxon>Discoba</taxon>
        <taxon>Heterolobosea</taxon>
        <taxon>Tetramitia</taxon>
        <taxon>Eutetramitia</taxon>
        <taxon>Vahlkampfiidae</taxon>
        <taxon>Naegleria</taxon>
    </lineage>
</organism>
<reference evidence="5 6" key="1">
    <citation type="journal article" date="2018" name="BMC Genomics">
        <title>The genome of Naegleria lovaniensis, the basis for a comparative approach to unravel pathogenicity factors of the human pathogenic amoeba N. fowleri.</title>
        <authorList>
            <person name="Liechti N."/>
            <person name="Schurch N."/>
            <person name="Bruggmann R."/>
            <person name="Wittwer M."/>
        </authorList>
    </citation>
    <scope>NUCLEOTIDE SEQUENCE [LARGE SCALE GENOMIC DNA]</scope>
    <source>
        <strain evidence="5 6">ATCC 30569</strain>
    </source>
</reference>
<dbReference type="SUPFAM" id="SSF52540">
    <property type="entry name" value="P-loop containing nucleoside triphosphate hydrolases"/>
    <property type="match status" value="1"/>
</dbReference>
<dbReference type="Pfam" id="PF00646">
    <property type="entry name" value="F-box"/>
    <property type="match status" value="1"/>
</dbReference>
<evidence type="ECO:0000313" key="6">
    <source>
        <dbReference type="Proteomes" id="UP000816034"/>
    </source>
</evidence>
<dbReference type="AlphaFoldDB" id="A0AA88GSZ4"/>
<evidence type="ECO:0000313" key="5">
    <source>
        <dbReference type="EMBL" id="KAG2386310.1"/>
    </source>
</evidence>
<dbReference type="InterPro" id="IPR036047">
    <property type="entry name" value="F-box-like_dom_sf"/>
</dbReference>